<reference evidence="2 3" key="1">
    <citation type="journal article" date="2006" name="Proc. Natl. Acad. Sci. U.S.A.">
        <title>Evolution of sensory complexity recorded in a myxobacterial genome.</title>
        <authorList>
            <person name="Goldman B.S."/>
            <person name="Nierman W.C."/>
            <person name="Kaiser D."/>
            <person name="Slater S.C."/>
            <person name="Durkin A.S."/>
            <person name="Eisen J.A."/>
            <person name="Ronning C.M."/>
            <person name="Barbazuk W.B."/>
            <person name="Blanchard M."/>
            <person name="Field C."/>
            <person name="Halling C."/>
            <person name="Hinkle G."/>
            <person name="Iartchuk O."/>
            <person name="Kim H.S."/>
            <person name="Mackenzie C."/>
            <person name="Madupu R."/>
            <person name="Miller N."/>
            <person name="Shvartsbeyn A."/>
            <person name="Sullivan S.A."/>
            <person name="Vaudin M."/>
            <person name="Wiegand R."/>
            <person name="Kaplan H.B."/>
        </authorList>
    </citation>
    <scope>NUCLEOTIDE SEQUENCE [LARGE SCALE GENOMIC DNA]</scope>
    <source>
        <strain evidence="3">DK1622</strain>
    </source>
</reference>
<evidence type="ECO:0000256" key="1">
    <source>
        <dbReference type="SAM" id="MobiDB-lite"/>
    </source>
</evidence>
<proteinExistence type="predicted"/>
<organism evidence="2 3">
    <name type="scientific">Myxococcus xanthus (strain DK1622)</name>
    <dbReference type="NCBI Taxonomy" id="246197"/>
    <lineage>
        <taxon>Bacteria</taxon>
        <taxon>Pseudomonadati</taxon>
        <taxon>Myxococcota</taxon>
        <taxon>Myxococcia</taxon>
        <taxon>Myxococcales</taxon>
        <taxon>Cystobacterineae</taxon>
        <taxon>Myxococcaceae</taxon>
        <taxon>Myxococcus</taxon>
    </lineage>
</organism>
<evidence type="ECO:0000313" key="3">
    <source>
        <dbReference type="Proteomes" id="UP000002402"/>
    </source>
</evidence>
<gene>
    <name evidence="2" type="ordered locus">MXAN_5409</name>
</gene>
<dbReference type="Proteomes" id="UP000002402">
    <property type="component" value="Chromosome"/>
</dbReference>
<dbReference type="HOGENOM" id="CLU_2667278_0_0_7"/>
<feature type="region of interest" description="Disordered" evidence="1">
    <location>
        <begin position="29"/>
        <end position="75"/>
    </location>
</feature>
<evidence type="ECO:0000313" key="2">
    <source>
        <dbReference type="EMBL" id="ABF88831.1"/>
    </source>
</evidence>
<dbReference type="EMBL" id="CP000113">
    <property type="protein sequence ID" value="ABF88831.1"/>
    <property type="molecule type" value="Genomic_DNA"/>
</dbReference>
<keyword evidence="3" id="KW-1185">Reference proteome</keyword>
<name>Q1D1B7_MYXXD</name>
<accession>Q1D1B7</accession>
<feature type="compositionally biased region" description="Basic residues" evidence="1">
    <location>
        <begin position="48"/>
        <end position="67"/>
    </location>
</feature>
<dbReference type="KEGG" id="mxa:MXAN_5409"/>
<dbReference type="AlphaFoldDB" id="Q1D1B7"/>
<dbReference type="STRING" id="246197.MXAN_5409"/>
<sequence>MADAAPSSRNFFTALSFFGFSSSDFLSREMASSFRPPRSPRPGCRGCCRPRGRGARSPRTASPRRRQRPCESYMR</sequence>
<feature type="compositionally biased region" description="Low complexity" evidence="1">
    <location>
        <begin position="32"/>
        <end position="44"/>
    </location>
</feature>
<protein>
    <submittedName>
        <fullName evidence="2">Uncharacterized protein</fullName>
    </submittedName>
</protein>
<dbReference type="EnsemblBacteria" id="ABF88831">
    <property type="protein sequence ID" value="ABF88831"/>
    <property type="gene ID" value="MXAN_5409"/>
</dbReference>